<evidence type="ECO:0000313" key="8">
    <source>
        <dbReference type="Proteomes" id="UP001498771"/>
    </source>
</evidence>
<keyword evidence="3" id="KW-0677">Repeat</keyword>
<feature type="repeat" description="WD" evidence="5">
    <location>
        <begin position="318"/>
        <end position="351"/>
    </location>
</feature>
<dbReference type="InterPro" id="IPR020472">
    <property type="entry name" value="WD40_PAC1"/>
</dbReference>
<feature type="repeat" description="WD" evidence="5">
    <location>
        <begin position="283"/>
        <end position="317"/>
    </location>
</feature>
<dbReference type="InterPro" id="IPR001680">
    <property type="entry name" value="WD40_rpt"/>
</dbReference>
<dbReference type="CDD" id="cd00200">
    <property type="entry name" value="WD40"/>
    <property type="match status" value="1"/>
</dbReference>
<gene>
    <name evidence="7" type="ORF">BZA70DRAFT_287347</name>
</gene>
<accession>A0ABR1FDU2</accession>
<dbReference type="PANTHER" id="PTHR19850">
    <property type="entry name" value="GUANINE NUCLEOTIDE-BINDING PROTEIN BETA G PROTEIN BETA"/>
    <property type="match status" value="1"/>
</dbReference>
<dbReference type="InterPro" id="IPR036322">
    <property type="entry name" value="WD40_repeat_dom_sf"/>
</dbReference>
<name>A0ABR1FDU2_9ASCO</name>
<organism evidence="7 8">
    <name type="scientific">Myxozyma melibiosi</name>
    <dbReference type="NCBI Taxonomy" id="54550"/>
    <lineage>
        <taxon>Eukaryota</taxon>
        <taxon>Fungi</taxon>
        <taxon>Dikarya</taxon>
        <taxon>Ascomycota</taxon>
        <taxon>Saccharomycotina</taxon>
        <taxon>Lipomycetes</taxon>
        <taxon>Lipomycetales</taxon>
        <taxon>Lipomycetaceae</taxon>
        <taxon>Myxozyma</taxon>
    </lineage>
</organism>
<proteinExistence type="inferred from homology"/>
<dbReference type="PROSITE" id="PS50082">
    <property type="entry name" value="WD_REPEATS_2"/>
    <property type="match status" value="6"/>
</dbReference>
<dbReference type="PROSITE" id="PS00678">
    <property type="entry name" value="WD_REPEATS_1"/>
    <property type="match status" value="2"/>
</dbReference>
<keyword evidence="8" id="KW-1185">Reference proteome</keyword>
<evidence type="ECO:0000256" key="6">
    <source>
        <dbReference type="SAM" id="Coils"/>
    </source>
</evidence>
<evidence type="ECO:0000313" key="7">
    <source>
        <dbReference type="EMBL" id="KAK7208019.1"/>
    </source>
</evidence>
<dbReference type="InterPro" id="IPR016346">
    <property type="entry name" value="G-protein_beta_1-5"/>
</dbReference>
<dbReference type="Pfam" id="PF25391">
    <property type="entry name" value="WD40_Gbeta"/>
    <property type="match status" value="1"/>
</dbReference>
<sequence length="351" mass="38835">MALQPDELLEKVQATRDEIAQLKEKVDARREELHDTDLRREATSIDPVPRPNLRVRQTLKGHIDKISAMHWSTNRRNLVSASQDGKLIVWDAYTGNKVHAIPLRSTWVMSCAYSPSGNLVASGGLENVCSIYSLNSGSSPIRTTRELTAHVGYISCMRFLSDQRILTASGDKTCILWDIPSGAQVQEFTEHLGDVMSVDICPTNSNVFVSGACDAFAKVWDMREGGKSAQTFRTHKKDINAVQFFPDGRAFATGSDDGTCRLYDLRADRELMVLSSPPLDVSVTSIAFSHSGRLLFAGYENSECRIWDVLRGEKVGSINGHQNRISCLGMSNDGMSLCTGSWDATLKIWTL</sequence>
<dbReference type="PRINTS" id="PR00319">
    <property type="entry name" value="GPROTEINB"/>
</dbReference>
<feature type="repeat" description="WD" evidence="5">
    <location>
        <begin position="147"/>
        <end position="187"/>
    </location>
</feature>
<feature type="repeat" description="WD" evidence="5">
    <location>
        <begin position="188"/>
        <end position="230"/>
    </location>
</feature>
<dbReference type="EMBL" id="JBBJBU010000001">
    <property type="protein sequence ID" value="KAK7208019.1"/>
    <property type="molecule type" value="Genomic_DNA"/>
</dbReference>
<keyword evidence="6" id="KW-0175">Coiled coil</keyword>
<dbReference type="RefSeq" id="XP_064771052.1">
    <property type="nucleotide sequence ID" value="XM_064913941.1"/>
</dbReference>
<dbReference type="InterPro" id="IPR015943">
    <property type="entry name" value="WD40/YVTN_repeat-like_dom_sf"/>
</dbReference>
<evidence type="ECO:0000256" key="3">
    <source>
        <dbReference type="ARBA" id="ARBA00022737"/>
    </source>
</evidence>
<evidence type="ECO:0000256" key="4">
    <source>
        <dbReference type="ARBA" id="ARBA00023224"/>
    </source>
</evidence>
<evidence type="ECO:0000256" key="2">
    <source>
        <dbReference type="ARBA" id="ARBA00022574"/>
    </source>
</evidence>
<dbReference type="Proteomes" id="UP001498771">
    <property type="component" value="Unassembled WGS sequence"/>
</dbReference>
<dbReference type="InterPro" id="IPR019775">
    <property type="entry name" value="WD40_repeat_CS"/>
</dbReference>
<feature type="repeat" description="WD" evidence="5">
    <location>
        <begin position="232"/>
        <end position="273"/>
    </location>
</feature>
<evidence type="ECO:0000256" key="1">
    <source>
        <dbReference type="ARBA" id="ARBA00009768"/>
    </source>
</evidence>
<dbReference type="SUPFAM" id="SSF50978">
    <property type="entry name" value="WD40 repeat-like"/>
    <property type="match status" value="1"/>
</dbReference>
<comment type="caution">
    <text evidence="7">The sequence shown here is derived from an EMBL/GenBank/DDBJ whole genome shotgun (WGS) entry which is preliminary data.</text>
</comment>
<keyword evidence="2 5" id="KW-0853">WD repeat</keyword>
<dbReference type="Gene3D" id="2.130.10.10">
    <property type="entry name" value="YVTN repeat-like/Quinoprotein amine dehydrogenase"/>
    <property type="match status" value="1"/>
</dbReference>
<evidence type="ECO:0000256" key="5">
    <source>
        <dbReference type="PROSITE-ProRule" id="PRU00221"/>
    </source>
</evidence>
<reference evidence="7 8" key="1">
    <citation type="submission" date="2024-03" db="EMBL/GenBank/DDBJ databases">
        <title>Genome-scale model development and genomic sequencing of the oleaginous clade Lipomyces.</title>
        <authorList>
            <consortium name="Lawrence Berkeley National Laboratory"/>
            <person name="Czajka J.J."/>
            <person name="Han Y."/>
            <person name="Kim J."/>
            <person name="Mondo S.J."/>
            <person name="Hofstad B.A."/>
            <person name="Robles A."/>
            <person name="Haridas S."/>
            <person name="Riley R."/>
            <person name="LaButti K."/>
            <person name="Pangilinan J."/>
            <person name="Andreopoulos W."/>
            <person name="Lipzen A."/>
            <person name="Yan J."/>
            <person name="Wang M."/>
            <person name="Ng V."/>
            <person name="Grigoriev I.V."/>
            <person name="Spatafora J.W."/>
            <person name="Magnuson J.K."/>
            <person name="Baker S.E."/>
            <person name="Pomraning K.R."/>
        </authorList>
    </citation>
    <scope>NUCLEOTIDE SEQUENCE [LARGE SCALE GENOMIC DNA]</scope>
    <source>
        <strain evidence="7 8">Phaff 52-87</strain>
    </source>
</reference>
<keyword evidence="4" id="KW-0807">Transducer</keyword>
<dbReference type="PRINTS" id="PR00320">
    <property type="entry name" value="GPROTEINBRPT"/>
</dbReference>
<dbReference type="GeneID" id="90039453"/>
<dbReference type="PROSITE" id="PS50294">
    <property type="entry name" value="WD_REPEATS_REGION"/>
    <property type="match status" value="4"/>
</dbReference>
<feature type="coiled-coil region" evidence="6">
    <location>
        <begin position="12"/>
        <end position="39"/>
    </location>
</feature>
<dbReference type="InterPro" id="IPR001632">
    <property type="entry name" value="WD40_G-protein_beta-like"/>
</dbReference>
<protein>
    <submittedName>
        <fullName evidence="7">WD40-repeat-containing domain protein</fullName>
    </submittedName>
</protein>
<feature type="repeat" description="WD" evidence="5">
    <location>
        <begin position="59"/>
        <end position="100"/>
    </location>
</feature>
<dbReference type="PIRSF" id="PIRSF002394">
    <property type="entry name" value="GN-bd_beta"/>
    <property type="match status" value="1"/>
</dbReference>
<dbReference type="SMART" id="SM00320">
    <property type="entry name" value="WD40"/>
    <property type="match status" value="7"/>
</dbReference>
<comment type="similarity">
    <text evidence="1">Belongs to the WD repeat G protein beta family.</text>
</comment>